<dbReference type="InterPro" id="IPR012340">
    <property type="entry name" value="NA-bd_OB-fold"/>
</dbReference>
<keyword evidence="8" id="KW-0963">Cytoplasm</keyword>
<comment type="subcellular location">
    <subcellularLocation>
        <location evidence="8">Cytoplasm</location>
    </subcellularLocation>
</comment>
<evidence type="ECO:0000256" key="4">
    <source>
        <dbReference type="ARBA" id="ARBA00022741"/>
    </source>
</evidence>
<comment type="subunit">
    <text evidence="8">Homodimer.</text>
</comment>
<feature type="binding site" evidence="8">
    <location>
        <position position="399"/>
    </location>
    <ligand>
        <name>Mg(2+)</name>
        <dbReference type="ChEBI" id="CHEBI:18420"/>
        <label>2</label>
    </ligand>
</feature>
<dbReference type="HAMAP" id="MF_00252">
    <property type="entry name" value="Lys_tRNA_synth_class2"/>
    <property type="match status" value="1"/>
</dbReference>
<name>A0A6P1M897_9BACT</name>
<dbReference type="GO" id="GO:0000049">
    <property type="term" value="F:tRNA binding"/>
    <property type="evidence" value="ECO:0007669"/>
    <property type="project" value="TreeGrafter"/>
</dbReference>
<evidence type="ECO:0000256" key="3">
    <source>
        <dbReference type="ARBA" id="ARBA00022723"/>
    </source>
</evidence>
<proteinExistence type="inferred from homology"/>
<dbReference type="AlphaFoldDB" id="A0A6P1M897"/>
<dbReference type="GO" id="GO:0005524">
    <property type="term" value="F:ATP binding"/>
    <property type="evidence" value="ECO:0007669"/>
    <property type="project" value="UniProtKB-UniRule"/>
</dbReference>
<feature type="binding site" evidence="8">
    <location>
        <position position="399"/>
    </location>
    <ligand>
        <name>Mg(2+)</name>
        <dbReference type="ChEBI" id="CHEBI:18420"/>
        <label>1</label>
    </ligand>
</feature>
<keyword evidence="12" id="KW-1185">Reference proteome</keyword>
<dbReference type="RefSeq" id="WP_160629992.1">
    <property type="nucleotide sequence ID" value="NZ_CP047593.1"/>
</dbReference>
<dbReference type="InterPro" id="IPR044136">
    <property type="entry name" value="Lys-tRNA-ligase_II_N"/>
</dbReference>
<dbReference type="PANTHER" id="PTHR42918">
    <property type="entry name" value="LYSYL-TRNA SYNTHETASE"/>
    <property type="match status" value="1"/>
</dbReference>
<dbReference type="NCBIfam" id="NF001756">
    <property type="entry name" value="PRK00484.1"/>
    <property type="match status" value="1"/>
</dbReference>
<comment type="similarity">
    <text evidence="1 8">Belongs to the class-II aminoacyl-tRNA synthetase family.</text>
</comment>
<dbReference type="Gene3D" id="3.30.930.10">
    <property type="entry name" value="Bira Bifunctional Protein, Domain 2"/>
    <property type="match status" value="1"/>
</dbReference>
<evidence type="ECO:0000256" key="7">
    <source>
        <dbReference type="ARBA" id="ARBA00048573"/>
    </source>
</evidence>
<dbReference type="PANTHER" id="PTHR42918:SF15">
    <property type="entry name" value="LYSINE--TRNA LIGASE, CHLOROPLASTIC_MITOCHONDRIAL"/>
    <property type="match status" value="1"/>
</dbReference>
<dbReference type="InterPro" id="IPR004364">
    <property type="entry name" value="Aa-tRNA-synt_II"/>
</dbReference>
<dbReference type="InterPro" id="IPR002313">
    <property type="entry name" value="Lys-tRNA-ligase_II"/>
</dbReference>
<evidence type="ECO:0000256" key="5">
    <source>
        <dbReference type="ARBA" id="ARBA00022840"/>
    </source>
</evidence>
<comment type="cofactor">
    <cofactor evidence="8 9">
        <name>Mg(2+)</name>
        <dbReference type="ChEBI" id="CHEBI:18420"/>
    </cofactor>
    <text evidence="8 9">Binds 3 Mg(2+) ions per subunit.</text>
</comment>
<keyword evidence="6 8" id="KW-0030">Aminoacyl-tRNA synthetase</keyword>
<dbReference type="KEGG" id="taer:GT409_15680"/>
<dbReference type="Proteomes" id="UP000464954">
    <property type="component" value="Chromosome"/>
</dbReference>
<keyword evidence="8 9" id="KW-0460">Magnesium</keyword>
<organism evidence="11 12">
    <name type="scientific">Tichowtungia aerotolerans</name>
    <dbReference type="NCBI Taxonomy" id="2697043"/>
    <lineage>
        <taxon>Bacteria</taxon>
        <taxon>Pseudomonadati</taxon>
        <taxon>Kiritimatiellota</taxon>
        <taxon>Tichowtungiia</taxon>
        <taxon>Tichowtungiales</taxon>
        <taxon>Tichowtungiaceae</taxon>
        <taxon>Tichowtungia</taxon>
    </lineage>
</organism>
<dbReference type="NCBIfam" id="TIGR00499">
    <property type="entry name" value="lysS_bact"/>
    <property type="match status" value="1"/>
</dbReference>
<feature type="binding site" evidence="8">
    <location>
        <position position="392"/>
    </location>
    <ligand>
        <name>Mg(2+)</name>
        <dbReference type="ChEBI" id="CHEBI:18420"/>
        <label>1</label>
    </ligand>
</feature>
<evidence type="ECO:0000259" key="10">
    <source>
        <dbReference type="PROSITE" id="PS50862"/>
    </source>
</evidence>
<dbReference type="EMBL" id="CP047593">
    <property type="protein sequence ID" value="QHI70820.1"/>
    <property type="molecule type" value="Genomic_DNA"/>
</dbReference>
<dbReference type="SUPFAM" id="SSF55681">
    <property type="entry name" value="Class II aaRS and biotin synthetases"/>
    <property type="match status" value="1"/>
</dbReference>
<dbReference type="SUPFAM" id="SSF50249">
    <property type="entry name" value="Nucleic acid-binding proteins"/>
    <property type="match status" value="1"/>
</dbReference>
<keyword evidence="3 8" id="KW-0479">Metal-binding</keyword>
<accession>A0A6P1M897</accession>
<evidence type="ECO:0000256" key="6">
    <source>
        <dbReference type="ARBA" id="ARBA00023146"/>
    </source>
</evidence>
<evidence type="ECO:0000256" key="2">
    <source>
        <dbReference type="ARBA" id="ARBA00022598"/>
    </source>
</evidence>
<evidence type="ECO:0000256" key="1">
    <source>
        <dbReference type="ARBA" id="ARBA00008226"/>
    </source>
</evidence>
<keyword evidence="4 8" id="KW-0547">Nucleotide-binding</keyword>
<dbReference type="InterPro" id="IPR006195">
    <property type="entry name" value="aa-tRNA-synth_II"/>
</dbReference>
<evidence type="ECO:0000313" key="11">
    <source>
        <dbReference type="EMBL" id="QHI70820.1"/>
    </source>
</evidence>
<dbReference type="PROSITE" id="PS50862">
    <property type="entry name" value="AA_TRNA_LIGASE_II"/>
    <property type="match status" value="1"/>
</dbReference>
<dbReference type="PRINTS" id="PR00982">
    <property type="entry name" value="TRNASYNTHLYS"/>
</dbReference>
<dbReference type="GO" id="GO:0006430">
    <property type="term" value="P:lysyl-tRNA aminoacylation"/>
    <property type="evidence" value="ECO:0007669"/>
    <property type="project" value="UniProtKB-UniRule"/>
</dbReference>
<keyword evidence="5 8" id="KW-0067">ATP-binding</keyword>
<dbReference type="Pfam" id="PF00152">
    <property type="entry name" value="tRNA-synt_2"/>
    <property type="match status" value="1"/>
</dbReference>
<dbReference type="GO" id="GO:0000287">
    <property type="term" value="F:magnesium ion binding"/>
    <property type="evidence" value="ECO:0007669"/>
    <property type="project" value="UniProtKB-UniRule"/>
</dbReference>
<protein>
    <recommendedName>
        <fullName evidence="8">Lysine--tRNA ligase</fullName>
        <ecNumber evidence="8">6.1.1.6</ecNumber>
    </recommendedName>
    <alternativeName>
        <fullName evidence="8">Lysyl-tRNA synthetase</fullName>
        <shortName evidence="8">LysRS</shortName>
    </alternativeName>
</protein>
<keyword evidence="8" id="KW-0648">Protein biosynthesis</keyword>
<evidence type="ECO:0000313" key="12">
    <source>
        <dbReference type="Proteomes" id="UP000464954"/>
    </source>
</evidence>
<sequence length="487" mass="55171">MQDNEYRQQRIENMKKLADAGFPAYGKAFNRTATLEKLHADFEEGKQVRACGRIVAIRKMGKMAFAHISDGSAKFQLMVKKDILGEENFAAFKLLDLGDIIGVSGETFITRTEEQTVRVSEWTLLCKSLLPPPEKFHGLQDVETRYRQRELDLISNDEVLDLFKKRTRLLSEIRRFLEGRGYFEVETPMIQAIAGGAAANPFKTHYQALSTEMYFRIAPELYLKRLIVGGMDKVFELNRNFRNEGLDRTHNPEFTVLETYEAYGDMRTMQELVQSLVTHLAETIFGGLEVEWMGNKIDLSTPWNEITYHDLIKQNLGDDWFEKTVEDARAKAAELDVAIEADFDFEKITHEIYDKTIEGTLIQPTFITRLPAELVPLANPCDDDPSLVDVFELIIGGKEIAPAYSELNDAFEQRRRFEAQAGGDQSKIDQDFLSALETGMPPTGGMGIGIDRLMMLLSGSDAIRDVILFPQLKPRKKAEIDAGEAEG</sequence>
<evidence type="ECO:0000256" key="8">
    <source>
        <dbReference type="HAMAP-Rule" id="MF_00252"/>
    </source>
</evidence>
<dbReference type="CDD" id="cd04322">
    <property type="entry name" value="LysRS_N"/>
    <property type="match status" value="1"/>
</dbReference>
<dbReference type="InterPro" id="IPR004365">
    <property type="entry name" value="NA-bd_OB_tRNA"/>
</dbReference>
<keyword evidence="2 8" id="KW-0436">Ligase</keyword>
<gene>
    <name evidence="8 11" type="primary">lysS</name>
    <name evidence="11" type="ORF">GT409_15680</name>
</gene>
<dbReference type="InterPro" id="IPR018149">
    <property type="entry name" value="Lys-tRNA-synth_II_C"/>
</dbReference>
<dbReference type="InterPro" id="IPR045864">
    <property type="entry name" value="aa-tRNA-synth_II/BPL/LPL"/>
</dbReference>
<evidence type="ECO:0000256" key="9">
    <source>
        <dbReference type="RuleBase" id="RU000336"/>
    </source>
</evidence>
<dbReference type="Gene3D" id="2.40.50.140">
    <property type="entry name" value="Nucleic acid-binding proteins"/>
    <property type="match status" value="1"/>
</dbReference>
<dbReference type="GO" id="GO:0005829">
    <property type="term" value="C:cytosol"/>
    <property type="evidence" value="ECO:0007669"/>
    <property type="project" value="TreeGrafter"/>
</dbReference>
<dbReference type="Pfam" id="PF01336">
    <property type="entry name" value="tRNA_anti-codon"/>
    <property type="match status" value="1"/>
</dbReference>
<comment type="catalytic activity">
    <reaction evidence="7 8 9">
        <text>tRNA(Lys) + L-lysine + ATP = L-lysyl-tRNA(Lys) + AMP + diphosphate</text>
        <dbReference type="Rhea" id="RHEA:20792"/>
        <dbReference type="Rhea" id="RHEA-COMP:9696"/>
        <dbReference type="Rhea" id="RHEA-COMP:9697"/>
        <dbReference type="ChEBI" id="CHEBI:30616"/>
        <dbReference type="ChEBI" id="CHEBI:32551"/>
        <dbReference type="ChEBI" id="CHEBI:33019"/>
        <dbReference type="ChEBI" id="CHEBI:78442"/>
        <dbReference type="ChEBI" id="CHEBI:78529"/>
        <dbReference type="ChEBI" id="CHEBI:456215"/>
        <dbReference type="EC" id="6.1.1.6"/>
    </reaction>
</comment>
<dbReference type="EC" id="6.1.1.6" evidence="8"/>
<dbReference type="GO" id="GO:0004824">
    <property type="term" value="F:lysine-tRNA ligase activity"/>
    <property type="evidence" value="ECO:0007669"/>
    <property type="project" value="UniProtKB-UniRule"/>
</dbReference>
<feature type="domain" description="Aminoacyl-transfer RNA synthetases class-II family profile" evidence="10">
    <location>
        <begin position="163"/>
        <end position="474"/>
    </location>
</feature>
<reference evidence="11 12" key="1">
    <citation type="submission" date="2020-01" db="EMBL/GenBank/DDBJ databases">
        <title>Ponticoccus aerotolerans gen. nov., sp. nov., an anaerobic bacterium and proposal of Ponticoccusceae fam. nov., Ponticoccusles ord. nov. and Ponticoccuse classis nov. in the phylum Kiritimatiellaeota.</title>
        <authorList>
            <person name="Zhou L.Y."/>
            <person name="Du Z.J."/>
        </authorList>
    </citation>
    <scope>NUCLEOTIDE SEQUENCE [LARGE SCALE GENOMIC DNA]</scope>
    <source>
        <strain evidence="11 12">S-5007</strain>
    </source>
</reference>